<dbReference type="PANTHER" id="PTHR33096:SF1">
    <property type="entry name" value="CXC1-LIKE CYSTEINE CLUSTER ASSOCIATED WITH KDZ TRANSPOSASES DOMAIN-CONTAINING PROTEIN"/>
    <property type="match status" value="1"/>
</dbReference>
<protein>
    <recommendedName>
        <fullName evidence="5">CxC2-like cysteine cluster KDZ transposase-associated domain-containing protein</fullName>
    </recommendedName>
</protein>
<dbReference type="InParanoid" id="A0A165AWN8"/>
<dbReference type="AlphaFoldDB" id="A0A165AWN8"/>
<keyword evidence="4" id="KW-1185">Reference proteome</keyword>
<proteinExistence type="predicted"/>
<evidence type="ECO:0000313" key="3">
    <source>
        <dbReference type="EMBL" id="KZV79485.1"/>
    </source>
</evidence>
<feature type="compositionally biased region" description="Pro residues" evidence="2">
    <location>
        <begin position="711"/>
        <end position="723"/>
    </location>
</feature>
<sequence>MRYGFIASTPLQPAFAIGMHTLELYRQLRLFHPRLGFQPFARAIAAFARIPYRTEFRRQLSDSFDIYLRIRREVKARVDTYLGRDTPDWRVLYGCPPCGYMLQGEPTLAVARLWCMDGNGSPKRHASAGATDPRIFASNYFLDSADKYKDEVQKQSRSKTSARFAVGAEPGDTGDTSPDDPLPCTDNWKNMQPEHMKRQLDFFEQTGIFLGACRHGFILFILEMIRSGELAKYPLALVAKMLELVAAVQRAGYDIGCGFRATLAKSSIGALARALGFDSLTNAFHGHAHHRLCQLRHHPLVSSGVGLEDFETCERVFSESNDVARTIRFATHFHWRQYLDMHFHHWDDVKYAELSRFIASNYEQALKVIKDGDAAIAAAAKIGIDMPDFVKWREQEIAYLEGLKKEPEGDVLAIGYVETLMRLDEARSAQAKANVVFVHATPEVFKSTASIKTHNELITKLEREKRNADRDVDSAEASARLYEEKLAIPAGHRWTDSHKEWHGTIMYIFQRQFRRALDNLERLVVQRLFELTKANMSDTSYKLRQQIAKALQRRSRAIQSALKAFNVAQKKLDADADDLTWKTVVAWTELADFSLLRMARRDIRNEPWAKFTNRELMTAYFKKLRAEEELVRCNVEARRLRTWIEDEDRQLATAAARAEVERDPIAVELRELQRFRAQANHRHRVRLRKLELSKGFTGTPGPGMRQGAIDPPTPSPTPVPAPSPLTDDSTLWGDEDAEGSDDEAYLEQAERLEEIETAAAGDEPVPLSFYS</sequence>
<reference evidence="3 4" key="1">
    <citation type="journal article" date="2016" name="Mol. Biol. Evol.">
        <title>Comparative Genomics of Early-Diverging Mushroom-Forming Fungi Provides Insights into the Origins of Lignocellulose Decay Capabilities.</title>
        <authorList>
            <person name="Nagy L.G."/>
            <person name="Riley R."/>
            <person name="Tritt A."/>
            <person name="Adam C."/>
            <person name="Daum C."/>
            <person name="Floudas D."/>
            <person name="Sun H."/>
            <person name="Yadav J.S."/>
            <person name="Pangilinan J."/>
            <person name="Larsson K.H."/>
            <person name="Matsuura K."/>
            <person name="Barry K."/>
            <person name="Labutti K."/>
            <person name="Kuo R."/>
            <person name="Ohm R.A."/>
            <person name="Bhattacharya S.S."/>
            <person name="Shirouzu T."/>
            <person name="Yoshinaga Y."/>
            <person name="Martin F.M."/>
            <person name="Grigoriev I.V."/>
            <person name="Hibbett D.S."/>
        </authorList>
    </citation>
    <scope>NUCLEOTIDE SEQUENCE [LARGE SCALE GENOMIC DNA]</scope>
    <source>
        <strain evidence="3 4">HHB12029</strain>
    </source>
</reference>
<evidence type="ECO:0000256" key="1">
    <source>
        <dbReference type="SAM" id="Coils"/>
    </source>
</evidence>
<evidence type="ECO:0000313" key="4">
    <source>
        <dbReference type="Proteomes" id="UP000077266"/>
    </source>
</evidence>
<organism evidence="3 4">
    <name type="scientific">Exidia glandulosa HHB12029</name>
    <dbReference type="NCBI Taxonomy" id="1314781"/>
    <lineage>
        <taxon>Eukaryota</taxon>
        <taxon>Fungi</taxon>
        <taxon>Dikarya</taxon>
        <taxon>Basidiomycota</taxon>
        <taxon>Agaricomycotina</taxon>
        <taxon>Agaricomycetes</taxon>
        <taxon>Auriculariales</taxon>
        <taxon>Exidiaceae</taxon>
        <taxon>Exidia</taxon>
    </lineage>
</organism>
<feature type="region of interest" description="Disordered" evidence="2">
    <location>
        <begin position="152"/>
        <end position="180"/>
    </location>
</feature>
<feature type="coiled-coil region" evidence="1">
    <location>
        <begin position="451"/>
        <end position="485"/>
    </location>
</feature>
<feature type="compositionally biased region" description="Acidic residues" evidence="2">
    <location>
        <begin position="733"/>
        <end position="744"/>
    </location>
</feature>
<feature type="region of interest" description="Disordered" evidence="2">
    <location>
        <begin position="693"/>
        <end position="744"/>
    </location>
</feature>
<dbReference type="Proteomes" id="UP000077266">
    <property type="component" value="Unassembled WGS sequence"/>
</dbReference>
<keyword evidence="1" id="KW-0175">Coiled coil</keyword>
<dbReference type="OrthoDB" id="3251205at2759"/>
<dbReference type="Pfam" id="PF18758">
    <property type="entry name" value="KDZ"/>
    <property type="match status" value="1"/>
</dbReference>
<evidence type="ECO:0000256" key="2">
    <source>
        <dbReference type="SAM" id="MobiDB-lite"/>
    </source>
</evidence>
<gene>
    <name evidence="3" type="ORF">EXIGLDRAFT_631945</name>
</gene>
<evidence type="ECO:0008006" key="5">
    <source>
        <dbReference type="Google" id="ProtNLM"/>
    </source>
</evidence>
<name>A0A165AWN8_EXIGL</name>
<dbReference type="InterPro" id="IPR040521">
    <property type="entry name" value="KDZ"/>
</dbReference>
<dbReference type="PANTHER" id="PTHR33096">
    <property type="entry name" value="CXC2 DOMAIN-CONTAINING PROTEIN"/>
    <property type="match status" value="1"/>
</dbReference>
<accession>A0A165AWN8</accession>
<dbReference type="EMBL" id="KV426608">
    <property type="protein sequence ID" value="KZV79485.1"/>
    <property type="molecule type" value="Genomic_DNA"/>
</dbReference>